<gene>
    <name evidence="4" type="ORF">DFJ64_0385</name>
</gene>
<feature type="compositionally biased region" description="Low complexity" evidence="1">
    <location>
        <begin position="384"/>
        <end position="402"/>
    </location>
</feature>
<sequence>MIIDLSDTNASAIASALVRARRSAGSPAMGMVLTLIIVADEHSHYDAIRAAMQAAKEHPSRIIGVIPQAGRGPARLDAEVRVGGEGGPGESLLLRLYGELSHHPESVVTPLLLPESPVVTWWPGKAPSAPSADPLGALAQRRITDCSAARYPLAELQQRCQTYAPGDTDLAWTRITPWRALLAAALDQPHGMISGATIEAERANASADLLGAWLSWRLRIPVTVKQSAGPGITAARLHTEDGDIAIDRTDGRVARYSIPFQPERTVALKRRETSELLAEELRRLDPDEIYARTVQELLRTASETADQVLLSPGEPSAEKAERPARKRAAKKQAASDVGAEHGGRRTAAKTAKKATAKAPAAKGAAKKAAKKSAAKKTTAKKATGRTSTTRAGGGAKRAASTGRRGREES</sequence>
<dbReference type="EMBL" id="QTUC01000001">
    <property type="protein sequence ID" value="REF35016.1"/>
    <property type="molecule type" value="Genomic_DNA"/>
</dbReference>
<dbReference type="PANTHER" id="PTHR38658">
    <property type="entry name" value="OXPP CYCLE PROTEIN OPCA-RELATED"/>
    <property type="match status" value="1"/>
</dbReference>
<dbReference type="Pfam" id="PF20171">
    <property type="entry name" value="OpcA_G6PD_C"/>
    <property type="match status" value="1"/>
</dbReference>
<dbReference type="RefSeq" id="WP_115848874.1">
    <property type="nucleotide sequence ID" value="NZ_QTUC01000001.1"/>
</dbReference>
<keyword evidence="5" id="KW-1185">Reference proteome</keyword>
<dbReference type="InterPro" id="IPR046801">
    <property type="entry name" value="OpcA_G6PD_N"/>
</dbReference>
<dbReference type="AlphaFoldDB" id="A0A3D9V0T0"/>
<dbReference type="Proteomes" id="UP000256485">
    <property type="component" value="Unassembled WGS sequence"/>
</dbReference>
<feature type="domain" description="Glucose-6-phosphate dehydrogenase assembly protein OpcA N-terminal" evidence="2">
    <location>
        <begin position="52"/>
        <end position="160"/>
    </location>
</feature>
<feature type="region of interest" description="Disordered" evidence="1">
    <location>
        <begin position="305"/>
        <end position="409"/>
    </location>
</feature>
<evidence type="ECO:0000259" key="2">
    <source>
        <dbReference type="Pfam" id="PF10128"/>
    </source>
</evidence>
<evidence type="ECO:0000259" key="3">
    <source>
        <dbReference type="Pfam" id="PF20171"/>
    </source>
</evidence>
<proteinExistence type="predicted"/>
<name>A0A3D9V0T0_THECX</name>
<dbReference type="Pfam" id="PF10128">
    <property type="entry name" value="OpcA_G6PD_assem"/>
    <property type="match status" value="1"/>
</dbReference>
<feature type="domain" description="Glucose-6-phosphate dehydrogenase assembly protein OpcA C-terminal" evidence="3">
    <location>
        <begin position="165"/>
        <end position="293"/>
    </location>
</feature>
<comment type="caution">
    <text evidence="4">The sequence shown here is derived from an EMBL/GenBank/DDBJ whole genome shotgun (WGS) entry which is preliminary data.</text>
</comment>
<feature type="compositionally biased region" description="Basic residues" evidence="1">
    <location>
        <begin position="344"/>
        <end position="355"/>
    </location>
</feature>
<dbReference type="OrthoDB" id="128564at2"/>
<dbReference type="PANTHER" id="PTHR38658:SF1">
    <property type="entry name" value="OXPP CYCLE PROTEIN OPCA-RELATED"/>
    <property type="match status" value="1"/>
</dbReference>
<evidence type="ECO:0000256" key="1">
    <source>
        <dbReference type="SAM" id="MobiDB-lite"/>
    </source>
</evidence>
<reference evidence="4 5" key="1">
    <citation type="submission" date="2018-08" db="EMBL/GenBank/DDBJ databases">
        <title>Sequencing the genomes of 1000 actinobacteria strains.</title>
        <authorList>
            <person name="Klenk H.-P."/>
        </authorList>
    </citation>
    <scope>NUCLEOTIDE SEQUENCE [LARGE SCALE GENOMIC DNA]</scope>
    <source>
        <strain evidence="4 5">DSM 22891</strain>
    </source>
</reference>
<evidence type="ECO:0000313" key="4">
    <source>
        <dbReference type="EMBL" id="REF35016.1"/>
    </source>
</evidence>
<dbReference type="InterPro" id="IPR004555">
    <property type="entry name" value="G6PDH_assembly_OpcA"/>
</dbReference>
<evidence type="ECO:0000313" key="5">
    <source>
        <dbReference type="Proteomes" id="UP000256485"/>
    </source>
</evidence>
<organism evidence="4 5">
    <name type="scientific">Thermasporomyces composti</name>
    <dbReference type="NCBI Taxonomy" id="696763"/>
    <lineage>
        <taxon>Bacteria</taxon>
        <taxon>Bacillati</taxon>
        <taxon>Actinomycetota</taxon>
        <taxon>Actinomycetes</taxon>
        <taxon>Propionibacteriales</taxon>
        <taxon>Nocardioidaceae</taxon>
        <taxon>Thermasporomyces</taxon>
    </lineage>
</organism>
<feature type="compositionally biased region" description="Basic residues" evidence="1">
    <location>
        <begin position="364"/>
        <end position="383"/>
    </location>
</feature>
<dbReference type="InterPro" id="IPR046802">
    <property type="entry name" value="OpcA_G6PD_C"/>
</dbReference>
<accession>A0A3D9V0T0</accession>
<protein>
    <submittedName>
        <fullName evidence="4">Glucose-6-phosphate dehydrogenase assembly protein OpcA</fullName>
    </submittedName>
</protein>